<keyword evidence="11 13" id="KW-0067">ATP-binding</keyword>
<evidence type="ECO:0000313" key="18">
    <source>
        <dbReference type="Proteomes" id="UP000253941"/>
    </source>
</evidence>
<evidence type="ECO:0000256" key="4">
    <source>
        <dbReference type="ARBA" id="ARBA00011245"/>
    </source>
</evidence>
<keyword evidence="18" id="KW-1185">Reference proteome</keyword>
<dbReference type="HAMAP" id="MF_00145">
    <property type="entry name" value="Phosphoglyc_kinase"/>
    <property type="match status" value="1"/>
</dbReference>
<evidence type="ECO:0000256" key="14">
    <source>
        <dbReference type="PIRSR" id="PIRSR000724-1"/>
    </source>
</evidence>
<comment type="pathway">
    <text evidence="2 13">Carbohydrate degradation; glycolysis; pyruvate from D-glyceraldehyde 3-phosphate: step 2/5.</text>
</comment>
<feature type="binding site" evidence="13">
    <location>
        <position position="153"/>
    </location>
    <ligand>
        <name>substrate</name>
    </ligand>
</feature>
<dbReference type="GO" id="GO:0043531">
    <property type="term" value="F:ADP binding"/>
    <property type="evidence" value="ECO:0007669"/>
    <property type="project" value="TreeGrafter"/>
</dbReference>
<dbReference type="PROSITE" id="PS00111">
    <property type="entry name" value="PGLYCERATE_KINASE"/>
    <property type="match status" value="1"/>
</dbReference>
<dbReference type="UniPathway" id="UPA00109">
    <property type="reaction ID" value="UER00185"/>
</dbReference>
<evidence type="ECO:0000256" key="7">
    <source>
        <dbReference type="ARBA" id="ARBA00022490"/>
    </source>
</evidence>
<name>A0A369T744_9PROT</name>
<feature type="binding site" evidence="14">
    <location>
        <position position="153"/>
    </location>
    <ligand>
        <name>(2R)-3-phosphoglycerate</name>
        <dbReference type="ChEBI" id="CHEBI:58272"/>
    </ligand>
</feature>
<evidence type="ECO:0000313" key="17">
    <source>
        <dbReference type="EMBL" id="RDD61151.1"/>
    </source>
</evidence>
<protein>
    <recommendedName>
        <fullName evidence="6 13">Phosphoglycerate kinase</fullName>
        <ecNumber evidence="5 13">2.7.2.3</ecNumber>
    </recommendedName>
</protein>
<evidence type="ECO:0000256" key="9">
    <source>
        <dbReference type="ARBA" id="ARBA00022741"/>
    </source>
</evidence>
<reference evidence="17 18" key="1">
    <citation type="submission" date="2018-07" db="EMBL/GenBank/DDBJ databases">
        <title>Venubactetium sediminum gen. nov., sp. nov., isolated from a marine solar saltern.</title>
        <authorList>
            <person name="Wang S."/>
        </authorList>
    </citation>
    <scope>NUCLEOTIDE SEQUENCE [LARGE SCALE GENOMIC DNA]</scope>
    <source>
        <strain evidence="17 18">WD2A32</strain>
    </source>
</reference>
<dbReference type="FunFam" id="3.40.50.1260:FF:000006">
    <property type="entry name" value="Phosphoglycerate kinase"/>
    <property type="match status" value="1"/>
</dbReference>
<evidence type="ECO:0000256" key="2">
    <source>
        <dbReference type="ARBA" id="ARBA00004838"/>
    </source>
</evidence>
<feature type="binding site" evidence="13">
    <location>
        <position position="120"/>
    </location>
    <ligand>
        <name>substrate</name>
    </ligand>
</feature>
<comment type="subunit">
    <text evidence="4 13">Monomer.</text>
</comment>
<evidence type="ECO:0000256" key="1">
    <source>
        <dbReference type="ARBA" id="ARBA00000642"/>
    </source>
</evidence>
<dbReference type="GO" id="GO:0005524">
    <property type="term" value="F:ATP binding"/>
    <property type="evidence" value="ECO:0007669"/>
    <property type="project" value="UniProtKB-KW"/>
</dbReference>
<evidence type="ECO:0000256" key="12">
    <source>
        <dbReference type="ARBA" id="ARBA00023152"/>
    </source>
</evidence>
<dbReference type="PRINTS" id="PR00477">
    <property type="entry name" value="PHGLYCKINASE"/>
</dbReference>
<dbReference type="GO" id="GO:0004618">
    <property type="term" value="F:phosphoglycerate kinase activity"/>
    <property type="evidence" value="ECO:0007669"/>
    <property type="project" value="UniProtKB-UniRule"/>
</dbReference>
<feature type="binding site" evidence="14">
    <location>
        <position position="120"/>
    </location>
    <ligand>
        <name>(2R)-3-phosphoglycerate</name>
        <dbReference type="ChEBI" id="CHEBI:58272"/>
    </ligand>
</feature>
<keyword evidence="9 13" id="KW-0547">Nucleotide-binding</keyword>
<organism evidence="17 18">
    <name type="scientific">Ferruginivarius sediminum</name>
    <dbReference type="NCBI Taxonomy" id="2661937"/>
    <lineage>
        <taxon>Bacteria</taxon>
        <taxon>Pseudomonadati</taxon>
        <taxon>Pseudomonadota</taxon>
        <taxon>Alphaproteobacteria</taxon>
        <taxon>Rhodospirillales</taxon>
        <taxon>Rhodospirillaceae</taxon>
        <taxon>Ferruginivarius</taxon>
    </lineage>
</organism>
<keyword evidence="7 13" id="KW-0963">Cytoplasm</keyword>
<evidence type="ECO:0000256" key="8">
    <source>
        <dbReference type="ARBA" id="ARBA00022679"/>
    </source>
</evidence>
<evidence type="ECO:0000256" key="15">
    <source>
        <dbReference type="PIRSR" id="PIRSR000724-2"/>
    </source>
</evidence>
<proteinExistence type="inferred from homology"/>
<dbReference type="AlphaFoldDB" id="A0A369T744"/>
<dbReference type="GO" id="GO:0006094">
    <property type="term" value="P:gluconeogenesis"/>
    <property type="evidence" value="ECO:0007669"/>
    <property type="project" value="TreeGrafter"/>
</dbReference>
<dbReference type="RefSeq" id="WP_114582979.1">
    <property type="nucleotide sequence ID" value="NZ_QPMH01000015.1"/>
</dbReference>
<feature type="binding site" evidence="13">
    <location>
        <position position="37"/>
    </location>
    <ligand>
        <name>substrate</name>
    </ligand>
</feature>
<dbReference type="InterPro" id="IPR036043">
    <property type="entry name" value="Phosphoglycerate_kinase_sf"/>
</dbReference>
<feature type="binding site" evidence="13 15">
    <location>
        <position position="203"/>
    </location>
    <ligand>
        <name>ATP</name>
        <dbReference type="ChEBI" id="CHEBI:30616"/>
    </ligand>
</feature>
<sequence>MADVTMLDDLDIAGKTVLVRVDFNVPMKDGKVTDATRIQRGARTIRELMDKGARVVLLSHFGRPKGQRVPEMSLRPIVEPLRAALGGAEVAFAEDCIGPAAEQVVAGLQPGQVALLENLRFHAEEEKGDEAFAAKLAALGDVYVNDAFSAAHRAHASVSALARLLPSAAGRLMQEELEHLEQALENPARPLMAVVGGAKVSTKLDLLANLVAKVDVLVIGGGMANTFLHAVGQEVGASLCERDMADTARDIMRRAQESGCDVVLPTDVVVAGKLAEGVETKTVSVKEVPGDMMILDLGPASAEHLARRLEDCRALVWNGPLGAFETPPFDAATNHVARKAAEMTASGRLLSVAGGGDTVAALTNAGVLESFSYVSSAGGAFLEWLEGKELPGVAALRAG</sequence>
<evidence type="ECO:0000256" key="16">
    <source>
        <dbReference type="RuleBase" id="RU000532"/>
    </source>
</evidence>
<evidence type="ECO:0000256" key="11">
    <source>
        <dbReference type="ARBA" id="ARBA00022840"/>
    </source>
</evidence>
<dbReference type="InterPro" id="IPR001576">
    <property type="entry name" value="Phosphoglycerate_kinase"/>
</dbReference>
<comment type="catalytic activity">
    <reaction evidence="1 13 16">
        <text>(2R)-3-phosphoglycerate + ATP = (2R)-3-phospho-glyceroyl phosphate + ADP</text>
        <dbReference type="Rhea" id="RHEA:14801"/>
        <dbReference type="ChEBI" id="CHEBI:30616"/>
        <dbReference type="ChEBI" id="CHEBI:57604"/>
        <dbReference type="ChEBI" id="CHEBI:58272"/>
        <dbReference type="ChEBI" id="CHEBI:456216"/>
        <dbReference type="EC" id="2.7.2.3"/>
    </reaction>
</comment>
<dbReference type="Gene3D" id="3.40.50.1260">
    <property type="entry name" value="Phosphoglycerate kinase, N-terminal domain"/>
    <property type="match status" value="2"/>
</dbReference>
<evidence type="ECO:0000256" key="13">
    <source>
        <dbReference type="HAMAP-Rule" id="MF_00145"/>
    </source>
</evidence>
<dbReference type="EC" id="2.7.2.3" evidence="5 13"/>
<evidence type="ECO:0000256" key="10">
    <source>
        <dbReference type="ARBA" id="ARBA00022777"/>
    </source>
</evidence>
<feature type="binding site" evidence="13 15">
    <location>
        <position position="325"/>
    </location>
    <ligand>
        <name>ATP</name>
        <dbReference type="ChEBI" id="CHEBI:30616"/>
    </ligand>
</feature>
<keyword evidence="10 13" id="KW-0418">Kinase</keyword>
<evidence type="ECO:0000256" key="6">
    <source>
        <dbReference type="ARBA" id="ARBA00016471"/>
    </source>
</evidence>
<dbReference type="EMBL" id="QPMH01000015">
    <property type="protein sequence ID" value="RDD61151.1"/>
    <property type="molecule type" value="Genomic_DNA"/>
</dbReference>
<evidence type="ECO:0000256" key="3">
    <source>
        <dbReference type="ARBA" id="ARBA00008982"/>
    </source>
</evidence>
<dbReference type="Proteomes" id="UP000253941">
    <property type="component" value="Unassembled WGS sequence"/>
</dbReference>
<keyword evidence="8 13" id="KW-0808">Transferase</keyword>
<dbReference type="InterPro" id="IPR015911">
    <property type="entry name" value="Phosphoglycerate_kinase_CS"/>
</dbReference>
<dbReference type="SUPFAM" id="SSF53748">
    <property type="entry name" value="Phosphoglycerate kinase"/>
    <property type="match status" value="1"/>
</dbReference>
<dbReference type="PANTHER" id="PTHR11406">
    <property type="entry name" value="PHOSPHOGLYCERATE KINASE"/>
    <property type="match status" value="1"/>
</dbReference>
<dbReference type="PANTHER" id="PTHR11406:SF23">
    <property type="entry name" value="PHOSPHOGLYCERATE KINASE 1, CHLOROPLASTIC-RELATED"/>
    <property type="match status" value="1"/>
</dbReference>
<dbReference type="FunFam" id="3.40.50.1260:FF:000031">
    <property type="entry name" value="Phosphoglycerate kinase 1"/>
    <property type="match status" value="1"/>
</dbReference>
<accession>A0A369T744</accession>
<comment type="caution">
    <text evidence="13">Lacks conserved residue(s) required for the propagation of feature annotation.</text>
</comment>
<keyword evidence="12 13" id="KW-0324">Glycolysis</keyword>
<feature type="binding site" evidence="14">
    <location>
        <position position="37"/>
    </location>
    <ligand>
        <name>(2R)-3-phosphoglycerate</name>
        <dbReference type="ChEBI" id="CHEBI:58272"/>
    </ligand>
</feature>
<feature type="binding site" evidence="13 14">
    <location>
        <begin position="60"/>
        <end position="63"/>
    </location>
    <ligand>
        <name>substrate</name>
    </ligand>
</feature>
<comment type="caution">
    <text evidence="17">The sequence shown here is derived from an EMBL/GenBank/DDBJ whole genome shotgun (WGS) entry which is preliminary data.</text>
</comment>
<feature type="binding site" evidence="13 15">
    <location>
        <begin position="355"/>
        <end position="358"/>
    </location>
    <ligand>
        <name>ATP</name>
        <dbReference type="ChEBI" id="CHEBI:30616"/>
    </ligand>
</feature>
<dbReference type="GO" id="GO:0006096">
    <property type="term" value="P:glycolytic process"/>
    <property type="evidence" value="ECO:0007669"/>
    <property type="project" value="UniProtKB-UniRule"/>
</dbReference>
<dbReference type="GO" id="GO:0005829">
    <property type="term" value="C:cytosol"/>
    <property type="evidence" value="ECO:0007669"/>
    <property type="project" value="TreeGrafter"/>
</dbReference>
<comment type="similarity">
    <text evidence="3 13 16">Belongs to the phosphoglycerate kinase family.</text>
</comment>
<comment type="subcellular location">
    <subcellularLocation>
        <location evidence="13">Cytoplasm</location>
    </subcellularLocation>
</comment>
<feature type="binding site" evidence="13 14">
    <location>
        <begin position="22"/>
        <end position="24"/>
    </location>
    <ligand>
        <name>substrate</name>
    </ligand>
</feature>
<evidence type="ECO:0000256" key="5">
    <source>
        <dbReference type="ARBA" id="ARBA00013061"/>
    </source>
</evidence>
<dbReference type="PIRSF" id="PIRSF000724">
    <property type="entry name" value="Pgk"/>
    <property type="match status" value="1"/>
</dbReference>
<gene>
    <name evidence="13" type="primary">pgk</name>
    <name evidence="17" type="ORF">DRB17_14765</name>
</gene>
<dbReference type="Pfam" id="PF00162">
    <property type="entry name" value="PGK"/>
    <property type="match status" value="1"/>
</dbReference>
<dbReference type="InterPro" id="IPR015824">
    <property type="entry name" value="Phosphoglycerate_kinase_N"/>
</dbReference>